<proteinExistence type="predicted"/>
<keyword evidence="3" id="KW-1185">Reference proteome</keyword>
<gene>
    <name evidence="2" type="ORF">TTAC_LOCUS10263</name>
</gene>
<sequence>MAVSPGSLKESSSSCEEALRFANDYACLCGQSLEDMKSFGPTKDNSALSRLRADLAHLLEEKTLVEAELNALKANQERAMALLESFGFT</sequence>
<dbReference type="AlphaFoldDB" id="A0A0R3X9Q3"/>
<name>A0A0R3X9Q3_HYDTA</name>
<evidence type="ECO:0000313" key="3">
    <source>
        <dbReference type="Proteomes" id="UP000274429"/>
    </source>
</evidence>
<evidence type="ECO:0000256" key="1">
    <source>
        <dbReference type="SAM" id="Coils"/>
    </source>
</evidence>
<evidence type="ECO:0000313" key="4">
    <source>
        <dbReference type="WBParaSite" id="TTAC_0001027801-mRNA-1"/>
    </source>
</evidence>
<dbReference type="WBParaSite" id="TTAC_0001027801-mRNA-1">
    <property type="protein sequence ID" value="TTAC_0001027801-mRNA-1"/>
    <property type="gene ID" value="TTAC_0001027801"/>
</dbReference>
<keyword evidence="1" id="KW-0175">Coiled coil</keyword>
<dbReference type="EMBL" id="UYWX01021487">
    <property type="protein sequence ID" value="VDM35243.1"/>
    <property type="molecule type" value="Genomic_DNA"/>
</dbReference>
<dbReference type="Proteomes" id="UP000274429">
    <property type="component" value="Unassembled WGS sequence"/>
</dbReference>
<dbReference type="OrthoDB" id="6262988at2759"/>
<organism evidence="4">
    <name type="scientific">Hydatigena taeniaeformis</name>
    <name type="common">Feline tapeworm</name>
    <name type="synonym">Taenia taeniaeformis</name>
    <dbReference type="NCBI Taxonomy" id="6205"/>
    <lineage>
        <taxon>Eukaryota</taxon>
        <taxon>Metazoa</taxon>
        <taxon>Spiralia</taxon>
        <taxon>Lophotrochozoa</taxon>
        <taxon>Platyhelminthes</taxon>
        <taxon>Cestoda</taxon>
        <taxon>Eucestoda</taxon>
        <taxon>Cyclophyllidea</taxon>
        <taxon>Taeniidae</taxon>
        <taxon>Hydatigera</taxon>
    </lineage>
</organism>
<reference evidence="2 3" key="2">
    <citation type="submission" date="2018-11" db="EMBL/GenBank/DDBJ databases">
        <authorList>
            <consortium name="Pathogen Informatics"/>
        </authorList>
    </citation>
    <scope>NUCLEOTIDE SEQUENCE [LARGE SCALE GENOMIC DNA]</scope>
</reference>
<evidence type="ECO:0000313" key="2">
    <source>
        <dbReference type="EMBL" id="VDM35243.1"/>
    </source>
</evidence>
<reference evidence="4" key="1">
    <citation type="submission" date="2017-02" db="UniProtKB">
        <authorList>
            <consortium name="WormBaseParasite"/>
        </authorList>
    </citation>
    <scope>IDENTIFICATION</scope>
</reference>
<accession>A0A0R3X9Q3</accession>
<feature type="coiled-coil region" evidence="1">
    <location>
        <begin position="48"/>
        <end position="75"/>
    </location>
</feature>
<protein>
    <submittedName>
        <fullName evidence="2 4">Uncharacterized protein</fullName>
    </submittedName>
</protein>